<sequence>MLNRQVLPAAEDLRDRIRAAADPMSRSLVVRVRPPAGGVAGWLERSVAEVSAPWDGEAGLEGVTRPFQALQAGDVVVAGDDGSLVLAAGVVTEPAQLVREGANFYRAGVRWWTEGLPRVVRPDARWQLFEVCELSRTFVTSLLVKPTSIVHQEVPFDQVVRSIKSAGMRLPEEVVRRYHAALKSRGFVILAGISGTGKTWLAELYARAVGARHIVVPVAPNWTSNEDLLGYLNPLDGVFHATAFTAFLEEAAREHREAQEAGHPSRQYHLVLDEMNLARVEHYFAKFLSTMELRSRSDTGTAAVDLAPGHVAVLPPNLKVVGTVNIDETTHGFADKVYDRAQLIELDSPREALEAHLGDAPHASLLMRAWDAVAAVAPFAFRVVDDITGYIAVCTSLGTPWQDALDDQVLQKILPKVKGNDGRVGDSLARLIDVCGDTLPRSRARAQAMLQDYRDHGFASFF</sequence>
<dbReference type="PANTHER" id="PTHR37291:SF1">
    <property type="entry name" value="TYPE IV METHYL-DIRECTED RESTRICTION ENZYME ECOKMCRB SUBUNIT"/>
    <property type="match status" value="1"/>
</dbReference>
<dbReference type="Pfam" id="PF07728">
    <property type="entry name" value="AAA_5"/>
    <property type="match status" value="1"/>
</dbReference>
<evidence type="ECO:0000259" key="1">
    <source>
        <dbReference type="Pfam" id="PF07728"/>
    </source>
</evidence>
<dbReference type="Proteomes" id="UP000219621">
    <property type="component" value="Unassembled WGS sequence"/>
</dbReference>
<dbReference type="SUPFAM" id="SSF52540">
    <property type="entry name" value="P-loop containing nucleoside triphosphate hydrolases"/>
    <property type="match status" value="1"/>
</dbReference>
<reference evidence="2 3" key="1">
    <citation type="submission" date="2017-09" db="EMBL/GenBank/DDBJ databases">
        <authorList>
            <person name="Ehlers B."/>
            <person name="Leendertz F.H."/>
        </authorList>
    </citation>
    <scope>NUCLEOTIDE SEQUENCE [LARGE SCALE GENOMIC DNA]</scope>
    <source>
        <strain evidence="2 3">USBA 140</strain>
    </source>
</reference>
<dbReference type="RefSeq" id="WP_141415083.1">
    <property type="nucleotide sequence ID" value="NZ_OCNJ01000003.1"/>
</dbReference>
<dbReference type="GO" id="GO:0005524">
    <property type="term" value="F:ATP binding"/>
    <property type="evidence" value="ECO:0007669"/>
    <property type="project" value="InterPro"/>
</dbReference>
<organism evidence="2 3">
    <name type="scientific">Caenispirillum bisanense</name>
    <dbReference type="NCBI Taxonomy" id="414052"/>
    <lineage>
        <taxon>Bacteria</taxon>
        <taxon>Pseudomonadati</taxon>
        <taxon>Pseudomonadota</taxon>
        <taxon>Alphaproteobacteria</taxon>
        <taxon>Rhodospirillales</taxon>
        <taxon>Novispirillaceae</taxon>
        <taxon>Caenispirillum</taxon>
    </lineage>
</organism>
<feature type="domain" description="ATPase dynein-related AAA" evidence="1">
    <location>
        <begin position="188"/>
        <end position="327"/>
    </location>
</feature>
<name>A0A286GCP2_9PROT</name>
<dbReference type="PANTHER" id="PTHR37291">
    <property type="entry name" value="5-METHYLCYTOSINE-SPECIFIC RESTRICTION ENZYME B"/>
    <property type="match status" value="1"/>
</dbReference>
<dbReference type="AlphaFoldDB" id="A0A286GCP2"/>
<keyword evidence="3" id="KW-1185">Reference proteome</keyword>
<dbReference type="OrthoDB" id="9781481at2"/>
<dbReference type="InterPro" id="IPR027417">
    <property type="entry name" value="P-loop_NTPase"/>
</dbReference>
<accession>A0A286GCP2</accession>
<gene>
    <name evidence="2" type="ORF">SAMN05421508_1036</name>
</gene>
<evidence type="ECO:0000313" key="2">
    <source>
        <dbReference type="EMBL" id="SOD93258.1"/>
    </source>
</evidence>
<dbReference type="InterPro" id="IPR011704">
    <property type="entry name" value="ATPase_dyneun-rel_AAA"/>
</dbReference>
<dbReference type="Gene3D" id="3.40.50.300">
    <property type="entry name" value="P-loop containing nucleotide triphosphate hydrolases"/>
    <property type="match status" value="1"/>
</dbReference>
<dbReference type="InterPro" id="IPR052934">
    <property type="entry name" value="Methyl-DNA_Rec/Restrict_Enz"/>
</dbReference>
<dbReference type="EMBL" id="OCNJ01000003">
    <property type="protein sequence ID" value="SOD93258.1"/>
    <property type="molecule type" value="Genomic_DNA"/>
</dbReference>
<dbReference type="GO" id="GO:0016887">
    <property type="term" value="F:ATP hydrolysis activity"/>
    <property type="evidence" value="ECO:0007669"/>
    <property type="project" value="InterPro"/>
</dbReference>
<protein>
    <submittedName>
        <fullName evidence="2">AAA domain (Dynein-related subfamily)</fullName>
    </submittedName>
</protein>
<evidence type="ECO:0000313" key="3">
    <source>
        <dbReference type="Proteomes" id="UP000219621"/>
    </source>
</evidence>
<proteinExistence type="predicted"/>